<reference evidence="3" key="1">
    <citation type="submission" date="2018-03" db="EMBL/GenBank/DDBJ databases">
        <authorList>
            <person name="Rodrigo-Torres L."/>
            <person name="Arahal R. D."/>
            <person name="Lucena T."/>
        </authorList>
    </citation>
    <scope>NUCLEOTIDE SEQUENCE [LARGE SCALE GENOMIC DNA]</scope>
    <source>
        <strain evidence="3">CECT 7615</strain>
    </source>
</reference>
<evidence type="ECO:0000313" key="2">
    <source>
        <dbReference type="EMBL" id="SPJ27634.1"/>
    </source>
</evidence>
<feature type="region of interest" description="Disordered" evidence="1">
    <location>
        <begin position="124"/>
        <end position="149"/>
    </location>
</feature>
<proteinExistence type="predicted"/>
<dbReference type="OrthoDB" id="7665984at2"/>
<sequence>MPDLNSLEQLIALLGGWPEHFGAEEEKHALAMLTATKREKVIDEPVFRLVCLWGLHMAAHDRLSRKIDKADFTATKDKYLSGDEQRRAFHENKIMGLQRELLATPYARSKNGNGAQTSFLDDLFGGGDTQPKGNVTPFQTFQRRGSGGQ</sequence>
<evidence type="ECO:0000256" key="1">
    <source>
        <dbReference type="SAM" id="MobiDB-lite"/>
    </source>
</evidence>
<keyword evidence="3" id="KW-1185">Reference proteome</keyword>
<dbReference type="AlphaFoldDB" id="A0A2R8C5A7"/>
<gene>
    <name evidence="2" type="ORF">TRM7615_01124</name>
</gene>
<dbReference type="EMBL" id="ONZG01000002">
    <property type="protein sequence ID" value="SPJ27634.1"/>
    <property type="molecule type" value="Genomic_DNA"/>
</dbReference>
<name>A0A2R8C5A7_9RHOB</name>
<dbReference type="Proteomes" id="UP000244898">
    <property type="component" value="Unassembled WGS sequence"/>
</dbReference>
<evidence type="ECO:0000313" key="3">
    <source>
        <dbReference type="Proteomes" id="UP000244898"/>
    </source>
</evidence>
<protein>
    <submittedName>
        <fullName evidence="2">Uncharacterized protein</fullName>
    </submittedName>
</protein>
<dbReference type="RefSeq" id="WP_108785896.1">
    <property type="nucleotide sequence ID" value="NZ_ONZG01000002.1"/>
</dbReference>
<organism evidence="2 3">
    <name type="scientific">Falsiruegeria mediterranea M17</name>
    <dbReference type="NCBI Taxonomy" id="1200281"/>
    <lineage>
        <taxon>Bacteria</taxon>
        <taxon>Pseudomonadati</taxon>
        <taxon>Pseudomonadota</taxon>
        <taxon>Alphaproteobacteria</taxon>
        <taxon>Rhodobacterales</taxon>
        <taxon>Roseobacteraceae</taxon>
        <taxon>Falsiruegeria</taxon>
    </lineage>
</organism>
<feature type="compositionally biased region" description="Polar residues" evidence="1">
    <location>
        <begin position="131"/>
        <end position="143"/>
    </location>
</feature>
<accession>A0A2R8C5A7</accession>